<gene>
    <name evidence="4" type="ORF">GAN91_27660</name>
</gene>
<keyword evidence="3 4" id="KW-0808">Transferase</keyword>
<dbReference type="PANTHER" id="PTHR43685">
    <property type="entry name" value="GLYCOSYLTRANSFERASE"/>
    <property type="match status" value="1"/>
</dbReference>
<dbReference type="PANTHER" id="PTHR43685:SF5">
    <property type="entry name" value="GLYCOSYLTRANSFERASE EPSE-RELATED"/>
    <property type="match status" value="1"/>
</dbReference>
<dbReference type="EMBL" id="WCRY01000061">
    <property type="protein sequence ID" value="KAB4469115.1"/>
    <property type="molecule type" value="Genomic_DNA"/>
</dbReference>
<dbReference type="InterPro" id="IPR050834">
    <property type="entry name" value="Glycosyltransf_2"/>
</dbReference>
<evidence type="ECO:0000313" key="5">
    <source>
        <dbReference type="Proteomes" id="UP000436858"/>
    </source>
</evidence>
<accession>A0A0P0F877</accession>
<organism evidence="4 5">
    <name type="scientific">Bacteroides thetaiotaomicron</name>
    <dbReference type="NCBI Taxonomy" id="818"/>
    <lineage>
        <taxon>Bacteria</taxon>
        <taxon>Pseudomonadati</taxon>
        <taxon>Bacteroidota</taxon>
        <taxon>Bacteroidia</taxon>
        <taxon>Bacteroidales</taxon>
        <taxon>Bacteroidaceae</taxon>
        <taxon>Bacteroides</taxon>
    </lineage>
</organism>
<dbReference type="InterPro" id="IPR001173">
    <property type="entry name" value="Glyco_trans_2-like"/>
</dbReference>
<evidence type="ECO:0000313" key="4">
    <source>
        <dbReference type="EMBL" id="KAB4469115.1"/>
    </source>
</evidence>
<comment type="caution">
    <text evidence="4">The sequence shown here is derived from an EMBL/GenBank/DDBJ whole genome shotgun (WGS) entry which is preliminary data.</text>
</comment>
<dbReference type="GeneID" id="60927631"/>
<name>A0A0P0F877_BACT4</name>
<evidence type="ECO:0000256" key="3">
    <source>
        <dbReference type="ARBA" id="ARBA00022679"/>
    </source>
</evidence>
<sequence>MFSVLLSVYYNESPYYFRQSIDSLFNQSLQLAEVVLVKDGELTPELENVITEYTAKYLQIRVVPLKQNQGLGKALNEGLKHCSYDLVARMDTDDIAKPNRFEKQIRVFQEHPELDVVGAWIDEFEETTSNIISTRKLPEVHDDICQFAKKRNPENHPVIMFRKQAVLAAGGYQHFPLFEDYYLWIRMLQNGAKFYNIQESLLYFRFSSAMFKRRGGLKYVTTELRFQNLLRNLEFITFSEYLYNVFIRVITRMMPNSLRAILYKKALRK</sequence>
<evidence type="ECO:0000256" key="1">
    <source>
        <dbReference type="ARBA" id="ARBA00006739"/>
    </source>
</evidence>
<dbReference type="GO" id="GO:0016757">
    <property type="term" value="F:glycosyltransferase activity"/>
    <property type="evidence" value="ECO:0007669"/>
    <property type="project" value="UniProtKB-KW"/>
</dbReference>
<dbReference type="DNASU" id="1075738"/>
<dbReference type="InterPro" id="IPR029044">
    <property type="entry name" value="Nucleotide-diphossugar_trans"/>
</dbReference>
<dbReference type="Pfam" id="PF00535">
    <property type="entry name" value="Glycos_transf_2"/>
    <property type="match status" value="1"/>
</dbReference>
<reference evidence="4 5" key="1">
    <citation type="journal article" date="2019" name="Nat. Med.">
        <title>A library of human gut bacterial isolates paired with longitudinal multiomics data enables mechanistic microbiome research.</title>
        <authorList>
            <person name="Poyet M."/>
            <person name="Groussin M."/>
            <person name="Gibbons S.M."/>
            <person name="Avila-Pacheco J."/>
            <person name="Jiang X."/>
            <person name="Kearney S.M."/>
            <person name="Perrotta A.R."/>
            <person name="Berdy B."/>
            <person name="Zhao S."/>
            <person name="Lieberman T.D."/>
            <person name="Swanson P.K."/>
            <person name="Smith M."/>
            <person name="Roesemann S."/>
            <person name="Alexander J.E."/>
            <person name="Rich S.A."/>
            <person name="Livny J."/>
            <person name="Vlamakis H."/>
            <person name="Clish C."/>
            <person name="Bullock K."/>
            <person name="Deik A."/>
            <person name="Scott J."/>
            <person name="Pierce K.A."/>
            <person name="Xavier R.J."/>
            <person name="Alm E.J."/>
        </authorList>
    </citation>
    <scope>NUCLEOTIDE SEQUENCE [LARGE SCALE GENOMIC DNA]</scope>
    <source>
        <strain evidence="4 5">BIOML-A162</strain>
    </source>
</reference>
<dbReference type="CDD" id="cd04195">
    <property type="entry name" value="GT2_AmsE_like"/>
    <property type="match status" value="1"/>
</dbReference>
<dbReference type="Proteomes" id="UP000436858">
    <property type="component" value="Unassembled WGS sequence"/>
</dbReference>
<dbReference type="Gene3D" id="3.90.550.10">
    <property type="entry name" value="Spore Coat Polysaccharide Biosynthesis Protein SpsA, Chain A"/>
    <property type="match status" value="1"/>
</dbReference>
<protein>
    <submittedName>
        <fullName evidence="4">Glycosyltransferase</fullName>
    </submittedName>
</protein>
<comment type="similarity">
    <text evidence="1">Belongs to the glycosyltransferase 2 family.</text>
</comment>
<dbReference type="KEGG" id="btho:Btheta7330_01414"/>
<dbReference type="OMA" id="MTVAYQK"/>
<dbReference type="SUPFAM" id="SSF53448">
    <property type="entry name" value="Nucleotide-diphospho-sugar transferases"/>
    <property type="match status" value="1"/>
</dbReference>
<keyword evidence="2" id="KW-0328">Glycosyltransferase</keyword>
<evidence type="ECO:0000256" key="2">
    <source>
        <dbReference type="ARBA" id="ARBA00022676"/>
    </source>
</evidence>
<dbReference type="AlphaFoldDB" id="A0A0P0F877"/>
<dbReference type="RefSeq" id="WP_011107914.1">
    <property type="nucleotide sequence ID" value="NZ_CAXKYD010000062.1"/>
</dbReference>
<proteinExistence type="inferred from homology"/>